<evidence type="ECO:0000313" key="12">
    <source>
        <dbReference type="Proteomes" id="UP000028602"/>
    </source>
</evidence>
<evidence type="ECO:0000256" key="2">
    <source>
        <dbReference type="ARBA" id="ARBA00010004"/>
    </source>
</evidence>
<comment type="subcellular location">
    <subcellularLocation>
        <location evidence="1">Cell membrane</location>
        <topology evidence="1">Peripheral membrane protein</topology>
        <orientation evidence="1">Cytoplasmic side</orientation>
    </subcellularLocation>
</comment>
<evidence type="ECO:0000256" key="9">
    <source>
        <dbReference type="ARBA" id="ARBA00023136"/>
    </source>
</evidence>
<evidence type="ECO:0000256" key="5">
    <source>
        <dbReference type="ARBA" id="ARBA00022475"/>
    </source>
</evidence>
<evidence type="ECO:0000256" key="10">
    <source>
        <dbReference type="ARBA" id="ARBA00023225"/>
    </source>
</evidence>
<keyword evidence="10" id="KW-1006">Bacterial flagellum protein export</keyword>
<dbReference type="RefSeq" id="WP_025900996.1">
    <property type="nucleotide sequence ID" value="NZ_ATMJ01000027.1"/>
</dbReference>
<evidence type="ECO:0000256" key="1">
    <source>
        <dbReference type="ARBA" id="ARBA00004413"/>
    </source>
</evidence>
<reference evidence="11 12" key="1">
    <citation type="submission" date="2014-05" db="EMBL/GenBank/DDBJ databases">
        <title>ATOL: Assembling a taxonomically balanced genome-scale reconstruction of the evolutionary history of the Enterobacteriaceae.</title>
        <authorList>
            <person name="Plunkett G.III."/>
            <person name="Neeno-Eckwall E.C."/>
            <person name="Glasner J.D."/>
            <person name="Perna N.T."/>
        </authorList>
    </citation>
    <scope>NUCLEOTIDE SEQUENCE [LARGE SCALE GENOMIC DNA]</scope>
    <source>
        <strain evidence="11 12">ATCC 33301</strain>
    </source>
</reference>
<evidence type="ECO:0000313" key="11">
    <source>
        <dbReference type="EMBL" id="KFD20987.1"/>
    </source>
</evidence>
<dbReference type="GO" id="GO:0044781">
    <property type="term" value="P:bacterial-type flagellum organization"/>
    <property type="evidence" value="ECO:0007669"/>
    <property type="project" value="UniProtKB-KW"/>
</dbReference>
<sequence length="139" mass="16511">MSQTDPLKTLERLRRQQLQQCQQRVNEQQKVIRGMQSRIHTLQEFLHAPVSPLTHGLALHNQENYARELRQLLRWQQQQQLTAEQELVRRQSALLESHLQYKRLESYGHEVARTGLQQQHRQEQKSTDALAALRFARKS</sequence>
<dbReference type="AlphaFoldDB" id="A0A085JKJ1"/>
<keyword evidence="4" id="KW-0813">Transport</keyword>
<dbReference type="Pfam" id="PF02050">
    <property type="entry name" value="FliJ"/>
    <property type="match status" value="1"/>
</dbReference>
<dbReference type="Proteomes" id="UP000028602">
    <property type="component" value="Unassembled WGS sequence"/>
</dbReference>
<evidence type="ECO:0000256" key="4">
    <source>
        <dbReference type="ARBA" id="ARBA00022448"/>
    </source>
</evidence>
<dbReference type="InterPro" id="IPR012823">
    <property type="entry name" value="Flagell_FliJ"/>
</dbReference>
<proteinExistence type="inferred from homology"/>
<protein>
    <recommendedName>
        <fullName evidence="3">Flagellar FliJ protein</fullName>
    </recommendedName>
</protein>
<dbReference type="EMBL" id="JMPR01000018">
    <property type="protein sequence ID" value="KFD20987.1"/>
    <property type="molecule type" value="Genomic_DNA"/>
</dbReference>
<dbReference type="GO" id="GO:0006935">
    <property type="term" value="P:chemotaxis"/>
    <property type="evidence" value="ECO:0007669"/>
    <property type="project" value="UniProtKB-KW"/>
</dbReference>
<evidence type="ECO:0000256" key="3">
    <source>
        <dbReference type="ARBA" id="ARBA00020392"/>
    </source>
</evidence>
<dbReference type="InterPro" id="IPR053716">
    <property type="entry name" value="Flag_assembly_chemotaxis_eff"/>
</dbReference>
<keyword evidence="7" id="KW-1005">Bacterial flagellum biogenesis</keyword>
<evidence type="ECO:0000256" key="6">
    <source>
        <dbReference type="ARBA" id="ARBA00022500"/>
    </source>
</evidence>
<gene>
    <name evidence="11" type="ORF">GTPT_0926</name>
</gene>
<keyword evidence="12" id="KW-1185">Reference proteome</keyword>
<dbReference type="GO" id="GO:0005886">
    <property type="term" value="C:plasma membrane"/>
    <property type="evidence" value="ECO:0007669"/>
    <property type="project" value="UniProtKB-SubCell"/>
</dbReference>
<dbReference type="GO" id="GO:0071973">
    <property type="term" value="P:bacterial-type flagellum-dependent cell motility"/>
    <property type="evidence" value="ECO:0007669"/>
    <property type="project" value="InterPro"/>
</dbReference>
<keyword evidence="9" id="KW-0472">Membrane</keyword>
<comment type="similarity">
    <text evidence="2">Belongs to the FliJ family.</text>
</comment>
<keyword evidence="8" id="KW-0653">Protein transport</keyword>
<evidence type="ECO:0000256" key="8">
    <source>
        <dbReference type="ARBA" id="ARBA00022927"/>
    </source>
</evidence>
<name>A0A085JKJ1_9GAMM</name>
<keyword evidence="5" id="KW-1003">Cell membrane</keyword>
<comment type="caution">
    <text evidence="11">The sequence shown here is derived from an EMBL/GenBank/DDBJ whole genome shotgun (WGS) entry which is preliminary data.</text>
</comment>
<organism evidence="11 12">
    <name type="scientific">Tatumella ptyseos ATCC 33301</name>
    <dbReference type="NCBI Taxonomy" id="1005995"/>
    <lineage>
        <taxon>Bacteria</taxon>
        <taxon>Pseudomonadati</taxon>
        <taxon>Pseudomonadota</taxon>
        <taxon>Gammaproteobacteria</taxon>
        <taxon>Enterobacterales</taxon>
        <taxon>Erwiniaceae</taxon>
        <taxon>Tatumella</taxon>
    </lineage>
</organism>
<accession>A0A085JKJ1</accession>
<dbReference type="GO" id="GO:0015031">
    <property type="term" value="P:protein transport"/>
    <property type="evidence" value="ECO:0007669"/>
    <property type="project" value="UniProtKB-KW"/>
</dbReference>
<dbReference type="GO" id="GO:0009288">
    <property type="term" value="C:bacterial-type flagellum"/>
    <property type="evidence" value="ECO:0007669"/>
    <property type="project" value="InterPro"/>
</dbReference>
<dbReference type="Gene3D" id="1.10.287.1700">
    <property type="match status" value="1"/>
</dbReference>
<evidence type="ECO:0000256" key="7">
    <source>
        <dbReference type="ARBA" id="ARBA00022795"/>
    </source>
</evidence>
<keyword evidence="6" id="KW-0145">Chemotaxis</keyword>